<evidence type="ECO:0000256" key="1">
    <source>
        <dbReference type="SAM" id="MobiDB-lite"/>
    </source>
</evidence>
<gene>
    <name evidence="2" type="ORF">SCAR479_07278</name>
</gene>
<comment type="caution">
    <text evidence="2">The sequence shown here is derived from an EMBL/GenBank/DDBJ whole genome shotgun (WGS) entry which is preliminary data.</text>
</comment>
<organism evidence="2 3">
    <name type="scientific">Seiridium cardinale</name>
    <dbReference type="NCBI Taxonomy" id="138064"/>
    <lineage>
        <taxon>Eukaryota</taxon>
        <taxon>Fungi</taxon>
        <taxon>Dikarya</taxon>
        <taxon>Ascomycota</taxon>
        <taxon>Pezizomycotina</taxon>
        <taxon>Sordariomycetes</taxon>
        <taxon>Xylariomycetidae</taxon>
        <taxon>Amphisphaeriales</taxon>
        <taxon>Sporocadaceae</taxon>
        <taxon>Seiridium</taxon>
    </lineage>
</organism>
<feature type="compositionally biased region" description="Basic and acidic residues" evidence="1">
    <location>
        <begin position="30"/>
        <end position="40"/>
    </location>
</feature>
<keyword evidence="3" id="KW-1185">Reference proteome</keyword>
<accession>A0ABR2XQH3</accession>
<protein>
    <submittedName>
        <fullName evidence="2">Uncharacterized protein</fullName>
    </submittedName>
</protein>
<feature type="region of interest" description="Disordered" evidence="1">
    <location>
        <begin position="78"/>
        <end position="111"/>
    </location>
</feature>
<sequence>MEKSTSSFRPSTSSTATTTAYQGGTGRGGRRVDGKAVKHDAETEASTLYSLLEKTKVDVGGNVAQSNIAKLVETTKISMTRDPTKQPSKQIGGDHANREVRSSDANSTGVHVDGDCLQSVVAVTVKATDGISFSG</sequence>
<reference evidence="2 3" key="1">
    <citation type="submission" date="2024-02" db="EMBL/GenBank/DDBJ databases">
        <title>First draft genome assembly of two strains of Seiridium cardinale.</title>
        <authorList>
            <person name="Emiliani G."/>
            <person name="Scali E."/>
        </authorList>
    </citation>
    <scope>NUCLEOTIDE SEQUENCE [LARGE SCALE GENOMIC DNA]</scope>
    <source>
        <strain evidence="2 3">BM-138-000479</strain>
    </source>
</reference>
<dbReference type="EMBL" id="JARVKM010000030">
    <property type="protein sequence ID" value="KAK9776058.1"/>
    <property type="molecule type" value="Genomic_DNA"/>
</dbReference>
<feature type="compositionally biased region" description="Low complexity" evidence="1">
    <location>
        <begin position="1"/>
        <end position="22"/>
    </location>
</feature>
<feature type="region of interest" description="Disordered" evidence="1">
    <location>
        <begin position="1"/>
        <end position="40"/>
    </location>
</feature>
<name>A0ABR2XQH3_9PEZI</name>
<evidence type="ECO:0000313" key="2">
    <source>
        <dbReference type="EMBL" id="KAK9776058.1"/>
    </source>
</evidence>
<proteinExistence type="predicted"/>
<evidence type="ECO:0000313" key="3">
    <source>
        <dbReference type="Proteomes" id="UP001465668"/>
    </source>
</evidence>
<dbReference type="Proteomes" id="UP001465668">
    <property type="component" value="Unassembled WGS sequence"/>
</dbReference>